<proteinExistence type="predicted"/>
<dbReference type="InterPro" id="IPR050570">
    <property type="entry name" value="Cell_wall_metabolism_enzyme"/>
</dbReference>
<dbReference type="CDD" id="cd12797">
    <property type="entry name" value="M23_peptidase"/>
    <property type="match status" value="1"/>
</dbReference>
<feature type="region of interest" description="Disordered" evidence="2">
    <location>
        <begin position="64"/>
        <end position="161"/>
    </location>
</feature>
<feature type="compositionally biased region" description="Low complexity" evidence="2">
    <location>
        <begin position="33"/>
        <end position="43"/>
    </location>
</feature>
<accession>A0A1Z4JNZ8</accession>
<sequence length="546" mass="57696">MLELIPTLLAQQSKQVAPPAQPIETPAQTQTKAASAAPVEVTPAVATPEPIVVPAALVTSPKPLEIPQPAPSNSGSVQADSAAPQVATSPIPLPPVPLKRQLAPQPAISQIQTPSTAVKKPTTPKPVDKPSAKAPSGLPQLSQQNSALNSTSAQPEANSSAASAIDIPVPKVFPKSTASNLQRQLLEQRLADIVAKDRAAKQAQQAQAQTQQRDKLVSRAYDYAAQRQYAQARKLLQNPTISADVRSQILNNINALEAANRAVSLPPVKPSTVAKPVPPARTVTAQKPPAIFRGVPSITGPSQQTITIRVPQVVKSLPVQRRAIAANNLPAKPIAKESSDSSYIDQIGSSVDRTSSSVDQMNTAKDLQAFNRNLPKPTSRDQLVYPLPDPVSVTSRFGWRRHPVTGVRRFHAGVDLGAGQGTPIIASHSGRVTAADRMGGYGLAVVMEQPNGSQDTLYAHMSQILVRPGQRIEAGTVIGRVGSTGLSTGPHLHYEARQKTNSGWTPVDPGGQLEAARVRLVQARQLNAQAPTQNLQSALPSSNRGV</sequence>
<dbReference type="Pfam" id="PF01551">
    <property type="entry name" value="Peptidase_M23"/>
    <property type="match status" value="1"/>
</dbReference>
<dbReference type="Proteomes" id="UP000217895">
    <property type="component" value="Chromosome"/>
</dbReference>
<evidence type="ECO:0000313" key="4">
    <source>
        <dbReference type="EMBL" id="BAY58449.1"/>
    </source>
</evidence>
<evidence type="ECO:0000256" key="2">
    <source>
        <dbReference type="SAM" id="MobiDB-lite"/>
    </source>
</evidence>
<organism evidence="4 5">
    <name type="scientific">Leptolyngbya boryana NIES-2135</name>
    <dbReference type="NCBI Taxonomy" id="1973484"/>
    <lineage>
        <taxon>Bacteria</taxon>
        <taxon>Bacillati</taxon>
        <taxon>Cyanobacteriota</taxon>
        <taxon>Cyanophyceae</taxon>
        <taxon>Leptolyngbyales</taxon>
        <taxon>Leptolyngbyaceae</taxon>
        <taxon>Leptolyngbya group</taxon>
        <taxon>Leptolyngbya</taxon>
    </lineage>
</organism>
<dbReference type="InterPro" id="IPR016047">
    <property type="entry name" value="M23ase_b-sheet_dom"/>
</dbReference>
<feature type="compositionally biased region" description="Polar residues" evidence="2">
    <location>
        <begin position="139"/>
        <end position="161"/>
    </location>
</feature>
<evidence type="ECO:0000313" key="5">
    <source>
        <dbReference type="Proteomes" id="UP000217895"/>
    </source>
</evidence>
<feature type="domain" description="M23ase beta-sheet core" evidence="3">
    <location>
        <begin position="409"/>
        <end position="501"/>
    </location>
</feature>
<dbReference type="PANTHER" id="PTHR21666">
    <property type="entry name" value="PEPTIDASE-RELATED"/>
    <property type="match status" value="1"/>
</dbReference>
<dbReference type="EMBL" id="AP018203">
    <property type="protein sequence ID" value="BAY58449.1"/>
    <property type="molecule type" value="Genomic_DNA"/>
</dbReference>
<name>A0A1Z4JNZ8_LEPBY</name>
<evidence type="ECO:0000256" key="1">
    <source>
        <dbReference type="ARBA" id="ARBA00022729"/>
    </source>
</evidence>
<feature type="region of interest" description="Disordered" evidence="2">
    <location>
        <begin position="12"/>
        <end position="43"/>
    </location>
</feature>
<dbReference type="InterPro" id="IPR011055">
    <property type="entry name" value="Dup_hybrid_motif"/>
</dbReference>
<protein>
    <submittedName>
        <fullName evidence="4">Putative peptidase</fullName>
    </submittedName>
</protein>
<gene>
    <name evidence="4" type="ORF">NIES2135_53220</name>
</gene>
<dbReference type="SUPFAM" id="SSF51261">
    <property type="entry name" value="Duplicated hybrid motif"/>
    <property type="match status" value="1"/>
</dbReference>
<dbReference type="Gene3D" id="2.70.70.10">
    <property type="entry name" value="Glucose Permease (Domain IIA)"/>
    <property type="match status" value="1"/>
</dbReference>
<reference evidence="4 5" key="1">
    <citation type="submission" date="2017-06" db="EMBL/GenBank/DDBJ databases">
        <title>Genome sequencing of cyanobaciteial culture collection at National Institute for Environmental Studies (NIES).</title>
        <authorList>
            <person name="Hirose Y."/>
            <person name="Shimura Y."/>
            <person name="Fujisawa T."/>
            <person name="Nakamura Y."/>
            <person name="Kawachi M."/>
        </authorList>
    </citation>
    <scope>NUCLEOTIDE SEQUENCE [LARGE SCALE GENOMIC DNA]</scope>
    <source>
        <strain evidence="4 5">NIES-2135</strain>
    </source>
</reference>
<dbReference type="GO" id="GO:0004222">
    <property type="term" value="F:metalloendopeptidase activity"/>
    <property type="evidence" value="ECO:0007669"/>
    <property type="project" value="TreeGrafter"/>
</dbReference>
<dbReference type="AlphaFoldDB" id="A0A1Z4JNZ8"/>
<keyword evidence="5" id="KW-1185">Reference proteome</keyword>
<dbReference type="PANTHER" id="PTHR21666:SF289">
    <property type="entry name" value="L-ALA--D-GLU ENDOPEPTIDASE"/>
    <property type="match status" value="1"/>
</dbReference>
<keyword evidence="1" id="KW-0732">Signal</keyword>
<evidence type="ECO:0000259" key="3">
    <source>
        <dbReference type="Pfam" id="PF01551"/>
    </source>
</evidence>